<dbReference type="KEGG" id="ccv:CCV52592_0041"/>
<dbReference type="EMBL" id="CP000767">
    <property type="protein sequence ID" value="EAU00316.1"/>
    <property type="molecule type" value="Genomic_DNA"/>
</dbReference>
<reference evidence="1" key="1">
    <citation type="submission" date="2016-07" db="EMBL/GenBank/DDBJ databases">
        <title>Comparative genomics of the Campylobacter concisus group.</title>
        <authorList>
            <person name="Miller W.G."/>
            <person name="Yee E."/>
            <person name="Chapman M.H."/>
            <person name="Huynh S."/>
            <person name="Bono J.L."/>
            <person name="On S.L.W."/>
            <person name="StLeger J."/>
            <person name="Foster G."/>
            <person name="Parker C.T."/>
        </authorList>
    </citation>
    <scope>NUCLEOTIDE SEQUENCE</scope>
    <source>
        <strain evidence="1">525.92</strain>
    </source>
</reference>
<accession>A7H0V2</accession>
<evidence type="ECO:0000313" key="2">
    <source>
        <dbReference type="Proteomes" id="UP000006380"/>
    </source>
</evidence>
<dbReference type="AlphaFoldDB" id="A7H0V2"/>
<keyword evidence="2" id="KW-1185">Reference proteome</keyword>
<evidence type="ECO:0000313" key="1">
    <source>
        <dbReference type="EMBL" id="EAU00316.1"/>
    </source>
</evidence>
<dbReference type="RefSeq" id="WP_011992814.1">
    <property type="nucleotide sequence ID" value="NC_009715.2"/>
</dbReference>
<organism evidence="1 2">
    <name type="scientific">Campylobacter curvus (strain 525.92)</name>
    <dbReference type="NCBI Taxonomy" id="360105"/>
    <lineage>
        <taxon>Bacteria</taxon>
        <taxon>Pseudomonadati</taxon>
        <taxon>Campylobacterota</taxon>
        <taxon>Epsilonproteobacteria</taxon>
        <taxon>Campylobacterales</taxon>
        <taxon>Campylobacteraceae</taxon>
        <taxon>Campylobacter</taxon>
    </lineage>
</organism>
<dbReference type="Proteomes" id="UP000006380">
    <property type="component" value="Chromosome"/>
</dbReference>
<dbReference type="STRING" id="360105.CCV52592_0041"/>
<name>A7H0V2_CAMC5</name>
<dbReference type="HOGENOM" id="CLU_2750148_0_0_7"/>
<sequence length="70" mass="8081">MTPKLAKFILLEADSFGYEFTLKIFTDERNQVGQTQIIKENEFSKIPQILSKANEQIKKAHSEARQGRLL</sequence>
<proteinExistence type="predicted"/>
<gene>
    <name evidence="1" type="ORF">CCV52592_0041</name>
</gene>
<protein>
    <submittedName>
        <fullName evidence="1">Uncharacterized protein</fullName>
    </submittedName>
</protein>